<name>A0A7C9N3X2_9ACTN</name>
<feature type="transmembrane region" description="Helical" evidence="2">
    <location>
        <begin position="41"/>
        <end position="58"/>
    </location>
</feature>
<protein>
    <submittedName>
        <fullName evidence="3">Uncharacterized protein</fullName>
    </submittedName>
</protein>
<evidence type="ECO:0000256" key="2">
    <source>
        <dbReference type="SAM" id="Phobius"/>
    </source>
</evidence>
<feature type="region of interest" description="Disordered" evidence="1">
    <location>
        <begin position="61"/>
        <end position="132"/>
    </location>
</feature>
<evidence type="ECO:0000256" key="1">
    <source>
        <dbReference type="SAM" id="MobiDB-lite"/>
    </source>
</evidence>
<sequence>MDVMVIRRRPRIGKPQVGLAFGTGALVLTFVTLGLEQSDQLASVIGVFVGLAGVVIAVHGRTRPENPPADSDRVDTPVIAPEDCAPPVPARPEVTPRYGGDHIEFRGNVFQGPVTGKSAATGPPDRHRYDSV</sequence>
<comment type="caution">
    <text evidence="3">The sequence shown here is derived from an EMBL/GenBank/DDBJ whole genome shotgun (WGS) entry which is preliminary data.</text>
</comment>
<evidence type="ECO:0000313" key="3">
    <source>
        <dbReference type="EMBL" id="NAS25770.1"/>
    </source>
</evidence>
<reference evidence="3 4" key="1">
    <citation type="submission" date="2020-01" db="EMBL/GenBank/DDBJ databases">
        <title>Herbidospora sp. NEAU-GS84 nov., a novel actinomycete isolated from soil.</title>
        <authorList>
            <person name="Han L."/>
        </authorList>
    </citation>
    <scope>NUCLEOTIDE SEQUENCE [LARGE SCALE GENOMIC DNA]</scope>
    <source>
        <strain evidence="3 4">NEAU-GS84</strain>
    </source>
</reference>
<keyword evidence="2" id="KW-0472">Membrane</keyword>
<dbReference type="RefSeq" id="WP_161482806.1">
    <property type="nucleotide sequence ID" value="NZ_WXEW01000009.1"/>
</dbReference>
<keyword evidence="2" id="KW-0812">Transmembrane</keyword>
<dbReference type="Proteomes" id="UP000479526">
    <property type="component" value="Unassembled WGS sequence"/>
</dbReference>
<feature type="transmembrane region" description="Helical" evidence="2">
    <location>
        <begin position="17"/>
        <end position="35"/>
    </location>
</feature>
<dbReference type="AlphaFoldDB" id="A0A7C9N3X2"/>
<accession>A0A7C9N3X2</accession>
<evidence type="ECO:0000313" key="4">
    <source>
        <dbReference type="Proteomes" id="UP000479526"/>
    </source>
</evidence>
<keyword evidence="4" id="KW-1185">Reference proteome</keyword>
<proteinExistence type="predicted"/>
<keyword evidence="2" id="KW-1133">Transmembrane helix</keyword>
<dbReference type="EMBL" id="WXEW01000009">
    <property type="protein sequence ID" value="NAS25770.1"/>
    <property type="molecule type" value="Genomic_DNA"/>
</dbReference>
<gene>
    <name evidence="3" type="ORF">GT755_29325</name>
</gene>
<organism evidence="3 4">
    <name type="scientific">Herbidospora solisilvae</name>
    <dbReference type="NCBI Taxonomy" id="2696284"/>
    <lineage>
        <taxon>Bacteria</taxon>
        <taxon>Bacillati</taxon>
        <taxon>Actinomycetota</taxon>
        <taxon>Actinomycetes</taxon>
        <taxon>Streptosporangiales</taxon>
        <taxon>Streptosporangiaceae</taxon>
        <taxon>Herbidospora</taxon>
    </lineage>
</organism>